<dbReference type="RefSeq" id="WP_127950637.1">
    <property type="nucleotide sequence ID" value="NZ_RKLO01000001.1"/>
</dbReference>
<name>A0A3S3ZP64_9NOCA</name>
<protein>
    <submittedName>
        <fullName evidence="1">Uncharacterized protein</fullName>
    </submittedName>
</protein>
<evidence type="ECO:0000313" key="2">
    <source>
        <dbReference type="Proteomes" id="UP000283479"/>
    </source>
</evidence>
<reference evidence="1 2" key="1">
    <citation type="submission" date="2018-11" db="EMBL/GenBank/DDBJ databases">
        <title>Rhodococcus spongicola sp. nov. and Rhodococcus xishaensis sp. nov. from marine sponges.</title>
        <authorList>
            <person name="Li L."/>
            <person name="Lin H.W."/>
        </authorList>
    </citation>
    <scope>NUCLEOTIDE SEQUENCE [LARGE SCALE GENOMIC DNA]</scope>
    <source>
        <strain evidence="1 2">LHW51113</strain>
    </source>
</reference>
<accession>A0A3S3ZP64</accession>
<keyword evidence="2" id="KW-1185">Reference proteome</keyword>
<gene>
    <name evidence="1" type="ORF">EGT50_00305</name>
</gene>
<dbReference type="AlphaFoldDB" id="A0A3S3ZP64"/>
<evidence type="ECO:0000313" key="1">
    <source>
        <dbReference type="EMBL" id="RVW05124.1"/>
    </source>
</evidence>
<proteinExistence type="predicted"/>
<comment type="caution">
    <text evidence="1">The sequence shown here is derived from an EMBL/GenBank/DDBJ whole genome shotgun (WGS) entry which is preliminary data.</text>
</comment>
<dbReference type="Proteomes" id="UP000283479">
    <property type="component" value="Unassembled WGS sequence"/>
</dbReference>
<organism evidence="1 2">
    <name type="scientific">Rhodococcus xishaensis</name>
    <dbReference type="NCBI Taxonomy" id="2487364"/>
    <lineage>
        <taxon>Bacteria</taxon>
        <taxon>Bacillati</taxon>
        <taxon>Actinomycetota</taxon>
        <taxon>Actinomycetes</taxon>
        <taxon>Mycobacteriales</taxon>
        <taxon>Nocardiaceae</taxon>
        <taxon>Rhodococcus</taxon>
    </lineage>
</organism>
<dbReference type="EMBL" id="RKLO01000001">
    <property type="protein sequence ID" value="RVW05124.1"/>
    <property type="molecule type" value="Genomic_DNA"/>
</dbReference>
<dbReference type="OrthoDB" id="9793039at2"/>
<sequence>MSTRESAPDGTQCTIDPRASDVGTTVVATLSDTDESRYSTGRFGSDGLAGIRVDDWSQPGRTVNG</sequence>